<feature type="compositionally biased region" description="Polar residues" evidence="1">
    <location>
        <begin position="213"/>
        <end position="227"/>
    </location>
</feature>
<dbReference type="GO" id="GO:0051015">
    <property type="term" value="F:actin filament binding"/>
    <property type="evidence" value="ECO:0007669"/>
    <property type="project" value="TreeGrafter"/>
</dbReference>
<feature type="compositionally biased region" description="Polar residues" evidence="1">
    <location>
        <begin position="419"/>
        <end position="430"/>
    </location>
</feature>
<dbReference type="InParanoid" id="A0A0C3CXI7"/>
<dbReference type="Gene3D" id="1.10.418.10">
    <property type="entry name" value="Calponin-like domain"/>
    <property type="match status" value="1"/>
</dbReference>
<accession>A0A0C3CXI7</accession>
<evidence type="ECO:0000313" key="2">
    <source>
        <dbReference type="EMBL" id="KIN03719.1"/>
    </source>
</evidence>
<feature type="region of interest" description="Disordered" evidence="1">
    <location>
        <begin position="156"/>
        <end position="198"/>
    </location>
</feature>
<dbReference type="Proteomes" id="UP000054321">
    <property type="component" value="Unassembled WGS sequence"/>
</dbReference>
<evidence type="ECO:0008006" key="4">
    <source>
        <dbReference type="Google" id="ProtNLM"/>
    </source>
</evidence>
<dbReference type="GO" id="GO:0015629">
    <property type="term" value="C:actin cytoskeleton"/>
    <property type="evidence" value="ECO:0007669"/>
    <property type="project" value="TreeGrafter"/>
</dbReference>
<feature type="compositionally biased region" description="Basic and acidic residues" evidence="1">
    <location>
        <begin position="598"/>
        <end position="621"/>
    </location>
</feature>
<reference evidence="3" key="2">
    <citation type="submission" date="2015-01" db="EMBL/GenBank/DDBJ databases">
        <title>Evolutionary Origins and Diversification of the Mycorrhizal Mutualists.</title>
        <authorList>
            <consortium name="DOE Joint Genome Institute"/>
            <consortium name="Mycorrhizal Genomics Consortium"/>
            <person name="Kohler A."/>
            <person name="Kuo A."/>
            <person name="Nagy L.G."/>
            <person name="Floudas D."/>
            <person name="Copeland A."/>
            <person name="Barry K.W."/>
            <person name="Cichocki N."/>
            <person name="Veneault-Fourrey C."/>
            <person name="LaButti K."/>
            <person name="Lindquist E.A."/>
            <person name="Lipzen A."/>
            <person name="Lundell T."/>
            <person name="Morin E."/>
            <person name="Murat C."/>
            <person name="Riley R."/>
            <person name="Ohm R."/>
            <person name="Sun H."/>
            <person name="Tunlid A."/>
            <person name="Henrissat B."/>
            <person name="Grigoriev I.V."/>
            <person name="Hibbett D.S."/>
            <person name="Martin F."/>
        </authorList>
    </citation>
    <scope>NUCLEOTIDE SEQUENCE [LARGE SCALE GENOMIC DNA]</scope>
    <source>
        <strain evidence="3">Zn</strain>
    </source>
</reference>
<dbReference type="InterPro" id="IPR050606">
    <property type="entry name" value="Calponin-like"/>
</dbReference>
<evidence type="ECO:0000256" key="1">
    <source>
        <dbReference type="SAM" id="MobiDB-lite"/>
    </source>
</evidence>
<dbReference type="SUPFAM" id="SSF47576">
    <property type="entry name" value="Calponin-homology domain, CH-domain"/>
    <property type="match status" value="1"/>
</dbReference>
<dbReference type="OrthoDB" id="21595at2759"/>
<organism evidence="2 3">
    <name type="scientific">Oidiodendron maius (strain Zn)</name>
    <dbReference type="NCBI Taxonomy" id="913774"/>
    <lineage>
        <taxon>Eukaryota</taxon>
        <taxon>Fungi</taxon>
        <taxon>Dikarya</taxon>
        <taxon>Ascomycota</taxon>
        <taxon>Pezizomycotina</taxon>
        <taxon>Leotiomycetes</taxon>
        <taxon>Leotiomycetes incertae sedis</taxon>
        <taxon>Myxotrichaceae</taxon>
        <taxon>Oidiodendron</taxon>
    </lineage>
</organism>
<protein>
    <recommendedName>
        <fullName evidence="4">Calponin-homology (CH) domain-containing protein</fullName>
    </recommendedName>
</protein>
<dbReference type="AlphaFoldDB" id="A0A0C3CXI7"/>
<gene>
    <name evidence="2" type="ORF">OIDMADRAFT_143228</name>
</gene>
<feature type="compositionally biased region" description="Polar residues" evidence="1">
    <location>
        <begin position="549"/>
        <end position="562"/>
    </location>
</feature>
<sequence>MASVTSLDQDMRRLRMERVTPRAEEEVRAFIQASLKPDQVYPGKINEHQKIQDREIDNRLLVRLGQEGLFNFMGDGVALCRLAERATANVHLARENVSLFLAACNSDPINLHSHDTFLTIDLTESKDLAQVLQCLGAFSRAAHRLQPSSFPIQVGGKARGGVMSPQGTGTPKAGGVGLTGRPRGTSNTSNTSSTYTYSGAPDSVTLNMTVDLSSSGRWSPTKSTSGVTPPPWNEFQYGSLRGANQGNLGVSFGAPRQITSASPHVPSLAEKEKARRQKQEEEERLRREEQKVEEERVRAEEEIARVEEERKWAEEAAKTREREQLRIEEEKRMWEEEDRRWKLEEERREKEEREAEARLEEERRRVRGKSDARLQGQFLSQYQAENSREAENSRIKELERELELAREREREYERERQTRSNVRSYQTAEDQSVPVRRKEEAIKARSRSRSRPRAPSSKNSDDNWRQDEREYLRQQWSANQHNGDQGTSPPSKSPRPLPEPTPPVRVKTNHTGPSSRPLPDPANYISPKEPPRALQSVQNRTDRYLASNPAPQQSQPRTTYSNEIGAFDGVAERDAEDQRRLASQSKTKAGGWASMSLLEREMETERQRQQEWEQNLKENQTKRGLVGPRPPPR</sequence>
<name>A0A0C3CXI7_OIDMZ</name>
<feature type="compositionally biased region" description="Low complexity" evidence="1">
    <location>
        <begin position="185"/>
        <end position="198"/>
    </location>
</feature>
<dbReference type="InterPro" id="IPR036872">
    <property type="entry name" value="CH_dom_sf"/>
</dbReference>
<dbReference type="PANTHER" id="PTHR47385">
    <property type="entry name" value="CALPONIN"/>
    <property type="match status" value="1"/>
</dbReference>
<feature type="compositionally biased region" description="Basic and acidic residues" evidence="1">
    <location>
        <begin position="269"/>
        <end position="372"/>
    </location>
</feature>
<feature type="compositionally biased region" description="Basic and acidic residues" evidence="1">
    <location>
        <begin position="570"/>
        <end position="580"/>
    </location>
</feature>
<feature type="compositionally biased region" description="Pro residues" evidence="1">
    <location>
        <begin position="491"/>
        <end position="503"/>
    </location>
</feature>
<proteinExistence type="predicted"/>
<dbReference type="HOGENOM" id="CLU_024074_0_0_1"/>
<evidence type="ECO:0000313" key="3">
    <source>
        <dbReference type="Proteomes" id="UP000054321"/>
    </source>
</evidence>
<dbReference type="EMBL" id="KN832873">
    <property type="protein sequence ID" value="KIN03719.1"/>
    <property type="molecule type" value="Genomic_DNA"/>
</dbReference>
<reference evidence="2 3" key="1">
    <citation type="submission" date="2014-04" db="EMBL/GenBank/DDBJ databases">
        <authorList>
            <consortium name="DOE Joint Genome Institute"/>
            <person name="Kuo A."/>
            <person name="Martino E."/>
            <person name="Perotto S."/>
            <person name="Kohler A."/>
            <person name="Nagy L.G."/>
            <person name="Floudas D."/>
            <person name="Copeland A."/>
            <person name="Barry K.W."/>
            <person name="Cichocki N."/>
            <person name="Veneault-Fourrey C."/>
            <person name="LaButti K."/>
            <person name="Lindquist E.A."/>
            <person name="Lipzen A."/>
            <person name="Lundell T."/>
            <person name="Morin E."/>
            <person name="Murat C."/>
            <person name="Sun H."/>
            <person name="Tunlid A."/>
            <person name="Henrissat B."/>
            <person name="Grigoriev I.V."/>
            <person name="Hibbett D.S."/>
            <person name="Martin F."/>
            <person name="Nordberg H.P."/>
            <person name="Cantor M.N."/>
            <person name="Hua S.X."/>
        </authorList>
    </citation>
    <scope>NUCLEOTIDE SEQUENCE [LARGE SCALE GENOMIC DNA]</scope>
    <source>
        <strain evidence="2 3">Zn</strain>
    </source>
</reference>
<dbReference type="PANTHER" id="PTHR47385:SF14">
    <property type="entry name" value="TRANSGELIN"/>
    <property type="match status" value="1"/>
</dbReference>
<feature type="compositionally biased region" description="Basic and acidic residues" evidence="1">
    <location>
        <begin position="459"/>
        <end position="472"/>
    </location>
</feature>
<dbReference type="STRING" id="913774.A0A0C3CXI7"/>
<keyword evidence="3" id="KW-1185">Reference proteome</keyword>
<feature type="region of interest" description="Disordered" evidence="1">
    <location>
        <begin position="213"/>
        <end position="633"/>
    </location>
</feature>
<feature type="compositionally biased region" description="Basic and acidic residues" evidence="1">
    <location>
        <begin position="386"/>
        <end position="418"/>
    </location>
</feature>
<feature type="compositionally biased region" description="Polar residues" evidence="1">
    <location>
        <begin position="474"/>
        <end position="487"/>
    </location>
</feature>
<dbReference type="GO" id="GO:0007015">
    <property type="term" value="P:actin filament organization"/>
    <property type="evidence" value="ECO:0007669"/>
    <property type="project" value="TreeGrafter"/>
</dbReference>